<gene>
    <name evidence="1" type="ORF">J2S00_003439</name>
</gene>
<organism evidence="1 2">
    <name type="scientific">Caldalkalibacillus uzonensis</name>
    <dbReference type="NCBI Taxonomy" id="353224"/>
    <lineage>
        <taxon>Bacteria</taxon>
        <taxon>Bacillati</taxon>
        <taxon>Bacillota</taxon>
        <taxon>Bacilli</taxon>
        <taxon>Bacillales</taxon>
        <taxon>Bacillaceae</taxon>
        <taxon>Caldalkalibacillus</taxon>
    </lineage>
</organism>
<name>A0ABU0CW13_9BACI</name>
<reference evidence="1 2" key="1">
    <citation type="submission" date="2023-07" db="EMBL/GenBank/DDBJ databases">
        <title>Genomic Encyclopedia of Type Strains, Phase IV (KMG-IV): sequencing the most valuable type-strain genomes for metagenomic binning, comparative biology and taxonomic classification.</title>
        <authorList>
            <person name="Goeker M."/>
        </authorList>
    </citation>
    <scope>NUCLEOTIDE SEQUENCE [LARGE SCALE GENOMIC DNA]</scope>
    <source>
        <strain evidence="1 2">DSM 17740</strain>
    </source>
</reference>
<evidence type="ECO:0000313" key="2">
    <source>
        <dbReference type="Proteomes" id="UP001232445"/>
    </source>
</evidence>
<comment type="caution">
    <text evidence="1">The sequence shown here is derived from an EMBL/GenBank/DDBJ whole genome shotgun (WGS) entry which is preliminary data.</text>
</comment>
<sequence>MNKHICVICANPKTEGITIWHHFICRQCEAEIVSCDVTDEKYPFFIRQMRKIWMKEHA</sequence>
<keyword evidence="2" id="KW-1185">Reference proteome</keyword>
<evidence type="ECO:0000313" key="1">
    <source>
        <dbReference type="EMBL" id="MDQ0340615.1"/>
    </source>
</evidence>
<dbReference type="EMBL" id="JAUSUQ010000016">
    <property type="protein sequence ID" value="MDQ0340615.1"/>
    <property type="molecule type" value="Genomic_DNA"/>
</dbReference>
<proteinExistence type="predicted"/>
<dbReference type="Pfam" id="PF10764">
    <property type="entry name" value="Gin"/>
    <property type="match status" value="1"/>
</dbReference>
<dbReference type="Proteomes" id="UP001232445">
    <property type="component" value="Unassembled WGS sequence"/>
</dbReference>
<protein>
    <submittedName>
        <fullName evidence="1">ABC-type sulfate transport system substrate-binding protein</fullName>
    </submittedName>
</protein>
<dbReference type="RefSeq" id="WP_307342534.1">
    <property type="nucleotide sequence ID" value="NZ_JAUSUQ010000016.1"/>
</dbReference>
<dbReference type="InterPro" id="IPR019700">
    <property type="entry name" value="Sigma-G_inhibitor_Gin"/>
</dbReference>
<accession>A0ABU0CW13</accession>